<feature type="signal peptide" evidence="1">
    <location>
        <begin position="1"/>
        <end position="18"/>
    </location>
</feature>
<name>A0A1L9S4K1_9EURO</name>
<feature type="domain" description="TNT" evidence="2">
    <location>
        <begin position="118"/>
        <end position="210"/>
    </location>
</feature>
<accession>A0A1L9S4K1</accession>
<dbReference type="PANTHER" id="PTHR42059">
    <property type="entry name" value="TNT DOMAIN-CONTAINING PROTEIN"/>
    <property type="match status" value="1"/>
</dbReference>
<keyword evidence="4" id="KW-1185">Reference proteome</keyword>
<keyword evidence="1" id="KW-0732">Signal</keyword>
<dbReference type="Pfam" id="PF14021">
    <property type="entry name" value="TNT"/>
    <property type="match status" value="1"/>
</dbReference>
<evidence type="ECO:0000313" key="4">
    <source>
        <dbReference type="Proteomes" id="UP000184188"/>
    </source>
</evidence>
<dbReference type="VEuPathDB" id="FungiDB:ASPZODRAFT_20787"/>
<dbReference type="RefSeq" id="XP_022576610.1">
    <property type="nucleotide sequence ID" value="XM_022727672.1"/>
</dbReference>
<dbReference type="GeneID" id="34614136"/>
<sequence>MNTITTLCILVTVAWCQASHLTQDSPLYPARCASDPCIGINFTDASYICGDRRLGPVSTPSDFPLSTELQTYARFGNLCPYEFLSKWTAADGNYSQPPENGFVLSTTPAGKPILGNTTLPVGQKLDRFGSEFGTFMSPLGAPYIERSLPPQNLDTSDGRYPYNYHVYQITKAIPVQIGPIAPWYEQPGMGTQFVMPSRVIDLVNNGYLRRLSPAEYDDRSDFVDDYTPGPLNITS</sequence>
<reference evidence="4" key="1">
    <citation type="journal article" date="2017" name="Genome Biol.">
        <title>Comparative genomics reveals high biological diversity and specific adaptations in the industrially and medically important fungal genus Aspergillus.</title>
        <authorList>
            <person name="de Vries R.P."/>
            <person name="Riley R."/>
            <person name="Wiebenga A."/>
            <person name="Aguilar-Osorio G."/>
            <person name="Amillis S."/>
            <person name="Uchima C.A."/>
            <person name="Anderluh G."/>
            <person name="Asadollahi M."/>
            <person name="Askin M."/>
            <person name="Barry K."/>
            <person name="Battaglia E."/>
            <person name="Bayram O."/>
            <person name="Benocci T."/>
            <person name="Braus-Stromeyer S.A."/>
            <person name="Caldana C."/>
            <person name="Canovas D."/>
            <person name="Cerqueira G.C."/>
            <person name="Chen F."/>
            <person name="Chen W."/>
            <person name="Choi C."/>
            <person name="Clum A."/>
            <person name="Dos Santos R.A."/>
            <person name="Damasio A.R."/>
            <person name="Diallinas G."/>
            <person name="Emri T."/>
            <person name="Fekete E."/>
            <person name="Flipphi M."/>
            <person name="Freyberg S."/>
            <person name="Gallo A."/>
            <person name="Gournas C."/>
            <person name="Habgood R."/>
            <person name="Hainaut M."/>
            <person name="Harispe M.L."/>
            <person name="Henrissat B."/>
            <person name="Hilden K.S."/>
            <person name="Hope R."/>
            <person name="Hossain A."/>
            <person name="Karabika E."/>
            <person name="Karaffa L."/>
            <person name="Karanyi Z."/>
            <person name="Krasevec N."/>
            <person name="Kuo A."/>
            <person name="Kusch H."/>
            <person name="LaButti K."/>
            <person name="Lagendijk E.L."/>
            <person name="Lapidus A."/>
            <person name="Levasseur A."/>
            <person name="Lindquist E."/>
            <person name="Lipzen A."/>
            <person name="Logrieco A.F."/>
            <person name="MacCabe A."/>
            <person name="Maekelae M.R."/>
            <person name="Malavazi I."/>
            <person name="Melin P."/>
            <person name="Meyer V."/>
            <person name="Mielnichuk N."/>
            <person name="Miskei M."/>
            <person name="Molnar A.P."/>
            <person name="Mule G."/>
            <person name="Ngan C.Y."/>
            <person name="Orejas M."/>
            <person name="Orosz E."/>
            <person name="Ouedraogo J.P."/>
            <person name="Overkamp K.M."/>
            <person name="Park H.-S."/>
            <person name="Perrone G."/>
            <person name="Piumi F."/>
            <person name="Punt P.J."/>
            <person name="Ram A.F."/>
            <person name="Ramon A."/>
            <person name="Rauscher S."/>
            <person name="Record E."/>
            <person name="Riano-Pachon D.M."/>
            <person name="Robert V."/>
            <person name="Roehrig J."/>
            <person name="Ruller R."/>
            <person name="Salamov A."/>
            <person name="Salih N.S."/>
            <person name="Samson R.A."/>
            <person name="Sandor E."/>
            <person name="Sanguinetti M."/>
            <person name="Schuetze T."/>
            <person name="Sepcic K."/>
            <person name="Shelest E."/>
            <person name="Sherlock G."/>
            <person name="Sophianopoulou V."/>
            <person name="Squina F.M."/>
            <person name="Sun H."/>
            <person name="Susca A."/>
            <person name="Todd R.B."/>
            <person name="Tsang A."/>
            <person name="Unkles S.E."/>
            <person name="van de Wiele N."/>
            <person name="van Rossen-Uffink D."/>
            <person name="Oliveira J.V."/>
            <person name="Vesth T.C."/>
            <person name="Visser J."/>
            <person name="Yu J.-H."/>
            <person name="Zhou M."/>
            <person name="Andersen M.R."/>
            <person name="Archer D.B."/>
            <person name="Baker S.E."/>
            <person name="Benoit I."/>
            <person name="Brakhage A.A."/>
            <person name="Braus G.H."/>
            <person name="Fischer R."/>
            <person name="Frisvad J.C."/>
            <person name="Goldman G.H."/>
            <person name="Houbraken J."/>
            <person name="Oakley B."/>
            <person name="Pocsi I."/>
            <person name="Scazzocchio C."/>
            <person name="Seiboth B."/>
            <person name="vanKuyk P.A."/>
            <person name="Wortman J."/>
            <person name="Dyer P.S."/>
            <person name="Grigoriev I.V."/>
        </authorList>
    </citation>
    <scope>NUCLEOTIDE SEQUENCE [LARGE SCALE GENOMIC DNA]</scope>
    <source>
        <strain evidence="4">CBS 506.65</strain>
    </source>
</reference>
<protein>
    <recommendedName>
        <fullName evidence="2">TNT domain-containing protein</fullName>
    </recommendedName>
</protein>
<dbReference type="GO" id="GO:0050135">
    <property type="term" value="F:NADP+ nucleosidase activity"/>
    <property type="evidence" value="ECO:0007669"/>
    <property type="project" value="InterPro"/>
</dbReference>
<proteinExistence type="predicted"/>
<evidence type="ECO:0000256" key="1">
    <source>
        <dbReference type="SAM" id="SignalP"/>
    </source>
</evidence>
<dbReference type="OrthoDB" id="2923349at2759"/>
<dbReference type="Proteomes" id="UP000184188">
    <property type="component" value="Unassembled WGS sequence"/>
</dbReference>
<organism evidence="3 4">
    <name type="scientific">Penicilliopsis zonata CBS 506.65</name>
    <dbReference type="NCBI Taxonomy" id="1073090"/>
    <lineage>
        <taxon>Eukaryota</taxon>
        <taxon>Fungi</taxon>
        <taxon>Dikarya</taxon>
        <taxon>Ascomycota</taxon>
        <taxon>Pezizomycotina</taxon>
        <taxon>Eurotiomycetes</taxon>
        <taxon>Eurotiomycetidae</taxon>
        <taxon>Eurotiales</taxon>
        <taxon>Aspergillaceae</taxon>
        <taxon>Penicilliopsis</taxon>
    </lineage>
</organism>
<evidence type="ECO:0000313" key="3">
    <source>
        <dbReference type="EMBL" id="OJJ42100.1"/>
    </source>
</evidence>
<dbReference type="AlphaFoldDB" id="A0A1L9S4K1"/>
<evidence type="ECO:0000259" key="2">
    <source>
        <dbReference type="Pfam" id="PF14021"/>
    </source>
</evidence>
<dbReference type="InterPro" id="IPR025331">
    <property type="entry name" value="TNT"/>
</dbReference>
<dbReference type="EMBL" id="KV878369">
    <property type="protein sequence ID" value="OJJ42100.1"/>
    <property type="molecule type" value="Genomic_DNA"/>
</dbReference>
<gene>
    <name evidence="3" type="ORF">ASPZODRAFT_20787</name>
</gene>
<feature type="chain" id="PRO_5012928242" description="TNT domain-containing protein" evidence="1">
    <location>
        <begin position="19"/>
        <end position="235"/>
    </location>
</feature>
<dbReference type="PANTHER" id="PTHR42059:SF1">
    <property type="entry name" value="TNT DOMAIN-CONTAINING PROTEIN"/>
    <property type="match status" value="1"/>
</dbReference>
<dbReference type="InterPro" id="IPR053024">
    <property type="entry name" value="Fungal_surface_NADase"/>
</dbReference>